<protein>
    <recommendedName>
        <fullName evidence="1">DUF4132 domain-containing protein</fullName>
    </recommendedName>
</protein>
<evidence type="ECO:0000259" key="1">
    <source>
        <dbReference type="Pfam" id="PF13569"/>
    </source>
</evidence>
<dbReference type="Pfam" id="PF13569">
    <property type="entry name" value="DUF4132"/>
    <property type="match status" value="1"/>
</dbReference>
<sequence length="966" mass="105354">MLPNEDTWVLPTAWREGLHPRQGGIAVPAEAPGDAAELLTAHLASERAVRLREKRAQRPTTYNPDLYAVGQRHLAALGGDTDPIGAAVAVLLGAGRSGEHGRLLADLWVTRAGAAFAARAAVEATLLYAGGRLWRVDPDTTEDTYESVWRNDDLYGLYGNLKAVRAHLAAAPTGEYEQAVDVLAGYRSEPAGRIVTSYLAPTRTDWVDADCAAAADWVTDETRPLVSLLVLAASTTGHLEALHGVAPDTLFTFPRIAEAGTVLDGVGPAAAPYLDQRFYRDLFRFQDDRWRDRDRLPPPVIKLMAQIPTDDAFRIVLAAALDGARHRPGQLLKSGVLSRYPVRALRMLAERDDAVSCDLFGGIVLTRPELVPHLPAEIRGTAAELLESGGAGIGAGWAHLLDTANWQHPIDSADDEKRAVVALAAIPTEEALTLVVDRIDGKHYLPAFLTAAKRDPRLALRVLASRDSLGVLLRNHVLAYPGAVAEELPALDPAALARVEAITGPLSGGSGGAPPVLAGKLSRVPGLPEWLVVALLPAPALRDGGDRLPETAVRRLCELIALSKIGSPRLEIAEIRDLCEPRDLGVFAWAIFEQWRAAEFPPKNNLAMVALAALGDDTVVPELTALFPGWATASGRVRTGMDVLAAIGTDVALTHLSRLSRKARTEGFRRFARQRLDGVAVVRGLTPEQLADRIVPEFGPAVLDYGPRRFTIGFDEQLQPWVAGEDGRRLARLPRPAKTDDQTLAGEAYRRFTDLKKEAKTVGAERIRAIEEAMVTGRRWTGAEFRRFLVDHPFMWQLTQRLLWASFDGPFDQPGPVVFRAAEDRSFADLDDKAWNLDDAATVGVAHPWHFAADQPSWAEILTDYAIIQPFPQVGRELYTPSEVTLESFVGQPVTGRKLFTLSSLGWRFGHGHTSLERADTQIRYAPGYHWQDPDQPQHVTGVTTGDLDPVAYSEVARDLRYLTTA</sequence>
<evidence type="ECO:0000313" key="3">
    <source>
        <dbReference type="EMBL" id="MBB4754026.1"/>
    </source>
</evidence>
<dbReference type="Proteomes" id="UP000631312">
    <property type="component" value="Unassembled WGS sequence"/>
</dbReference>
<reference evidence="3 4" key="1">
    <citation type="submission" date="2020-08" db="EMBL/GenBank/DDBJ databases">
        <title>Sequencing the genomes of 1000 actinobacteria strains.</title>
        <authorList>
            <person name="Klenk H.-P."/>
        </authorList>
    </citation>
    <scope>NUCLEOTIDE SEQUENCE [LARGE SCALE GENOMIC DNA]</scope>
    <source>
        <strain evidence="3 4">DSM 43150</strain>
    </source>
</reference>
<proteinExistence type="predicted"/>
<gene>
    <name evidence="2" type="ORF">Alo02nite_38160</name>
    <name evidence="3" type="ORF">BJ964_008187</name>
</gene>
<dbReference type="InterPro" id="IPR025406">
    <property type="entry name" value="DUF4132"/>
</dbReference>
<evidence type="ECO:0000313" key="4">
    <source>
        <dbReference type="Proteomes" id="UP000590511"/>
    </source>
</evidence>
<dbReference type="RefSeq" id="WP_188125651.1">
    <property type="nucleotide sequence ID" value="NZ_BOMP01000055.1"/>
</dbReference>
<feature type="domain" description="DUF4132" evidence="1">
    <location>
        <begin position="727"/>
        <end position="907"/>
    </location>
</feature>
<accession>A0A7W7HNZ5</accession>
<evidence type="ECO:0000313" key="5">
    <source>
        <dbReference type="Proteomes" id="UP000631312"/>
    </source>
</evidence>
<keyword evidence="5" id="KW-1185">Reference proteome</keyword>
<dbReference type="EMBL" id="JACHNC010000001">
    <property type="protein sequence ID" value="MBB4754026.1"/>
    <property type="molecule type" value="Genomic_DNA"/>
</dbReference>
<dbReference type="AlphaFoldDB" id="A0A7W7HNZ5"/>
<evidence type="ECO:0000313" key="2">
    <source>
        <dbReference type="EMBL" id="GIE40918.1"/>
    </source>
</evidence>
<dbReference type="EMBL" id="BOMP01000055">
    <property type="protein sequence ID" value="GIE40918.1"/>
    <property type="molecule type" value="Genomic_DNA"/>
</dbReference>
<dbReference type="Proteomes" id="UP000590511">
    <property type="component" value="Unassembled WGS sequence"/>
</dbReference>
<organism evidence="3 4">
    <name type="scientific">Actinoplanes lobatus</name>
    <dbReference type="NCBI Taxonomy" id="113568"/>
    <lineage>
        <taxon>Bacteria</taxon>
        <taxon>Bacillati</taxon>
        <taxon>Actinomycetota</taxon>
        <taxon>Actinomycetes</taxon>
        <taxon>Micromonosporales</taxon>
        <taxon>Micromonosporaceae</taxon>
        <taxon>Actinoplanes</taxon>
    </lineage>
</organism>
<name>A0A7W7HNZ5_9ACTN</name>
<reference evidence="2 5" key="2">
    <citation type="submission" date="2021-01" db="EMBL/GenBank/DDBJ databases">
        <title>Whole genome shotgun sequence of Actinoplanes lobatus NBRC 12513.</title>
        <authorList>
            <person name="Komaki H."/>
            <person name="Tamura T."/>
        </authorList>
    </citation>
    <scope>NUCLEOTIDE SEQUENCE [LARGE SCALE GENOMIC DNA]</scope>
    <source>
        <strain evidence="2 5">NBRC 12513</strain>
    </source>
</reference>
<comment type="caution">
    <text evidence="3">The sequence shown here is derived from an EMBL/GenBank/DDBJ whole genome shotgun (WGS) entry which is preliminary data.</text>
</comment>